<accession>A0A6P7YJP8</accession>
<dbReference type="Proteomes" id="UP000515156">
    <property type="component" value="Chromosome 7"/>
</dbReference>
<evidence type="ECO:0000256" key="5">
    <source>
        <dbReference type="RuleBase" id="RU361155"/>
    </source>
</evidence>
<evidence type="ECO:0000256" key="3">
    <source>
        <dbReference type="ARBA" id="ARBA00022490"/>
    </source>
</evidence>
<evidence type="ECO:0000313" key="7">
    <source>
        <dbReference type="Proteomes" id="UP000515156"/>
    </source>
</evidence>
<comment type="subcellular location">
    <subcellularLocation>
        <location evidence="1">Cytoplasm</location>
    </subcellularLocation>
</comment>
<evidence type="ECO:0000259" key="6">
    <source>
        <dbReference type="Pfam" id="PF00685"/>
    </source>
</evidence>
<dbReference type="InterPro" id="IPR000863">
    <property type="entry name" value="Sulfotransferase_dom"/>
</dbReference>
<sequence length="355" mass="42134">MTLQSCHWFELLNSAYKCTLLGRTFMLFRGYRTHVPEFYLQLFHRLCNISYREAMEETKIPQRLDVSSLRGIMLPQSTYENWETIWSFQAQPDDLFIATYPKAGTTWMQEIVDMIIHGGDKEICQRAPIHLRQPFIEMKRPFMPSGLELAEAMLPPRILKTHLPVQLVPPSIWEKDCKIIYVARNAKDNLVSYYHFQQMNRILPHPGTWPEYFEKFLAGEVPWGPWHDHVKGWWEAREHQRILYLFYEDMKKDPAHEIQKVMQFLEKDLGEKVIEEIVGHTSFQAMKENPMTNYCSHPCFDHSISPFIRKGTVGDWKTHFTVAQNERFDEDYRKTMKGTSLTFCNELTEEREMGR</sequence>
<dbReference type="KEGG" id="muo:115473981"/>
<dbReference type="GO" id="GO:0008146">
    <property type="term" value="F:sulfotransferase activity"/>
    <property type="evidence" value="ECO:0007669"/>
    <property type="project" value="InterPro"/>
</dbReference>
<proteinExistence type="inferred from homology"/>
<dbReference type="PANTHER" id="PTHR11783">
    <property type="entry name" value="SULFOTRANSFERASE SULT"/>
    <property type="match status" value="1"/>
</dbReference>
<dbReference type="InParanoid" id="A0A6P7YJP8"/>
<keyword evidence="3" id="KW-0963">Cytoplasm</keyword>
<gene>
    <name evidence="8" type="primary">LOC115473981</name>
</gene>
<reference evidence="8" key="1">
    <citation type="submission" date="2025-08" db="UniProtKB">
        <authorList>
            <consortium name="RefSeq"/>
        </authorList>
    </citation>
    <scope>IDENTIFICATION</scope>
</reference>
<name>A0A6P7YJP8_9AMPH</name>
<dbReference type="GeneID" id="115473981"/>
<dbReference type="GO" id="GO:0005737">
    <property type="term" value="C:cytoplasm"/>
    <property type="evidence" value="ECO:0007669"/>
    <property type="project" value="UniProtKB-SubCell"/>
</dbReference>
<dbReference type="InterPro" id="IPR027417">
    <property type="entry name" value="P-loop_NTPase"/>
</dbReference>
<dbReference type="Gene3D" id="3.40.50.300">
    <property type="entry name" value="P-loop containing nucleotide triphosphate hydrolases"/>
    <property type="match status" value="1"/>
</dbReference>
<dbReference type="AlphaFoldDB" id="A0A6P7YJP8"/>
<evidence type="ECO:0000313" key="8">
    <source>
        <dbReference type="RefSeq" id="XP_030065081.1"/>
    </source>
</evidence>
<keyword evidence="7" id="KW-1185">Reference proteome</keyword>
<evidence type="ECO:0000256" key="2">
    <source>
        <dbReference type="ARBA" id="ARBA00005771"/>
    </source>
</evidence>
<evidence type="ECO:0000256" key="4">
    <source>
        <dbReference type="ARBA" id="ARBA00022679"/>
    </source>
</evidence>
<organism evidence="7 8">
    <name type="scientific">Microcaecilia unicolor</name>
    <dbReference type="NCBI Taxonomy" id="1415580"/>
    <lineage>
        <taxon>Eukaryota</taxon>
        <taxon>Metazoa</taxon>
        <taxon>Chordata</taxon>
        <taxon>Craniata</taxon>
        <taxon>Vertebrata</taxon>
        <taxon>Euteleostomi</taxon>
        <taxon>Amphibia</taxon>
        <taxon>Gymnophiona</taxon>
        <taxon>Siphonopidae</taxon>
        <taxon>Microcaecilia</taxon>
    </lineage>
</organism>
<dbReference type="FunFam" id="3.40.50.300:FF:000433">
    <property type="entry name" value="Estrogen sulfotransferase"/>
    <property type="match status" value="1"/>
</dbReference>
<dbReference type="SUPFAM" id="SSF52540">
    <property type="entry name" value="P-loop containing nucleoside triphosphate hydrolases"/>
    <property type="match status" value="1"/>
</dbReference>
<dbReference type="Pfam" id="PF00685">
    <property type="entry name" value="Sulfotransfer_1"/>
    <property type="match status" value="1"/>
</dbReference>
<dbReference type="OrthoDB" id="205623at2759"/>
<evidence type="ECO:0000256" key="1">
    <source>
        <dbReference type="ARBA" id="ARBA00004496"/>
    </source>
</evidence>
<keyword evidence="4 5" id="KW-0808">Transferase</keyword>
<comment type="similarity">
    <text evidence="2 5">Belongs to the sulfotransferase 1 family.</text>
</comment>
<feature type="domain" description="Sulfotransferase" evidence="6">
    <location>
        <begin position="92"/>
        <end position="339"/>
    </location>
</feature>
<dbReference type="EC" id="2.8.2.-" evidence="5"/>
<protein>
    <recommendedName>
        <fullName evidence="5">Sulfotransferase</fullName>
        <ecNumber evidence="5">2.8.2.-</ecNumber>
    </recommendedName>
</protein>
<dbReference type="RefSeq" id="XP_030065081.1">
    <property type="nucleotide sequence ID" value="XM_030209221.1"/>
</dbReference>